<dbReference type="EMBL" id="JAACJP010000013">
    <property type="protein sequence ID" value="KAF5380375.1"/>
    <property type="molecule type" value="Genomic_DNA"/>
</dbReference>
<evidence type="ECO:0000256" key="1">
    <source>
        <dbReference type="SAM" id="Coils"/>
    </source>
</evidence>
<keyword evidence="1" id="KW-0175">Coiled coil</keyword>
<organism evidence="2 3">
    <name type="scientific">Tricholomella constricta</name>
    <dbReference type="NCBI Taxonomy" id="117010"/>
    <lineage>
        <taxon>Eukaryota</taxon>
        <taxon>Fungi</taxon>
        <taxon>Dikarya</taxon>
        <taxon>Basidiomycota</taxon>
        <taxon>Agaricomycotina</taxon>
        <taxon>Agaricomycetes</taxon>
        <taxon>Agaricomycetidae</taxon>
        <taxon>Agaricales</taxon>
        <taxon>Tricholomatineae</taxon>
        <taxon>Lyophyllaceae</taxon>
        <taxon>Tricholomella</taxon>
    </lineage>
</organism>
<comment type="caution">
    <text evidence="2">The sequence shown here is derived from an EMBL/GenBank/DDBJ whole genome shotgun (WGS) entry which is preliminary data.</text>
</comment>
<keyword evidence="3" id="KW-1185">Reference proteome</keyword>
<proteinExistence type="predicted"/>
<dbReference type="Proteomes" id="UP000565441">
    <property type="component" value="Unassembled WGS sequence"/>
</dbReference>
<feature type="coiled-coil region" evidence="1">
    <location>
        <begin position="125"/>
        <end position="190"/>
    </location>
</feature>
<reference evidence="2 3" key="1">
    <citation type="journal article" date="2020" name="ISME J.">
        <title>Uncovering the hidden diversity of litter-decomposition mechanisms in mushroom-forming fungi.</title>
        <authorList>
            <person name="Floudas D."/>
            <person name="Bentzer J."/>
            <person name="Ahren D."/>
            <person name="Johansson T."/>
            <person name="Persson P."/>
            <person name="Tunlid A."/>
        </authorList>
    </citation>
    <scope>NUCLEOTIDE SEQUENCE [LARGE SCALE GENOMIC DNA]</scope>
    <source>
        <strain evidence="2 3">CBS 661.87</strain>
    </source>
</reference>
<accession>A0A8H5M3Z7</accession>
<name>A0A8H5M3Z7_9AGAR</name>
<evidence type="ECO:0000313" key="2">
    <source>
        <dbReference type="EMBL" id="KAF5380375.1"/>
    </source>
</evidence>
<evidence type="ECO:0000313" key="3">
    <source>
        <dbReference type="Proteomes" id="UP000565441"/>
    </source>
</evidence>
<dbReference type="OrthoDB" id="3260303at2759"/>
<evidence type="ECO:0008006" key="4">
    <source>
        <dbReference type="Google" id="ProtNLM"/>
    </source>
</evidence>
<gene>
    <name evidence="2" type="ORF">D9615_004500</name>
</gene>
<sequence length="286" mass="32964">MPEQGINSQSNAPILEVPKLRSGGHDVVFQLREAAAAPSSVLQFLEDPAVVEFSRMKNKSGAKDSRKMTSIIQLALVEEERQVQHLKALLRNAAGHLEYEIRRADDAELRAHYAESNEKQVSTKLVEAESAILRAEAERERSVSESQQYQIELESAERELQCLKIDVRRAERLKDGFEEANTKAEELNIHYRNKLSKWQIREDTIQHEHQIEMMKSFDEGWTEGNEEGFKEGRNYGYQEGRIAGRTEGLREGKERGQIEEREKALEAFDKFLNEEMGYDDSVSFYR</sequence>
<dbReference type="AlphaFoldDB" id="A0A8H5M3Z7"/>
<protein>
    <recommendedName>
        <fullName evidence="4">Essential protein Yae1 N-terminal domain-containing protein</fullName>
    </recommendedName>
</protein>